<keyword evidence="7" id="KW-0869">Chloride channel</keyword>
<organism evidence="11 12">
    <name type="scientific">Paspalum notatum var. saurae</name>
    <dbReference type="NCBI Taxonomy" id="547442"/>
    <lineage>
        <taxon>Eukaryota</taxon>
        <taxon>Viridiplantae</taxon>
        <taxon>Streptophyta</taxon>
        <taxon>Embryophyta</taxon>
        <taxon>Tracheophyta</taxon>
        <taxon>Spermatophyta</taxon>
        <taxon>Magnoliopsida</taxon>
        <taxon>Liliopsida</taxon>
        <taxon>Poales</taxon>
        <taxon>Poaceae</taxon>
        <taxon>PACMAD clade</taxon>
        <taxon>Panicoideae</taxon>
        <taxon>Andropogonodae</taxon>
        <taxon>Paspaleae</taxon>
        <taxon>Paspalinae</taxon>
        <taxon>Paspalum</taxon>
    </lineage>
</organism>
<dbReference type="Pfam" id="PF00654">
    <property type="entry name" value="Voltage_CLC"/>
    <property type="match status" value="1"/>
</dbReference>
<protein>
    <recommendedName>
        <fullName evidence="13">Chloride channel protein</fullName>
    </recommendedName>
</protein>
<dbReference type="GO" id="GO:0034707">
    <property type="term" value="C:chloride channel complex"/>
    <property type="evidence" value="ECO:0007669"/>
    <property type="project" value="UniProtKB-KW"/>
</dbReference>
<evidence type="ECO:0000256" key="4">
    <source>
        <dbReference type="ARBA" id="ARBA00022989"/>
    </source>
</evidence>
<keyword evidence="12" id="KW-1185">Reference proteome</keyword>
<evidence type="ECO:0000256" key="1">
    <source>
        <dbReference type="ARBA" id="ARBA00004141"/>
    </source>
</evidence>
<comment type="subcellular location">
    <subcellularLocation>
        <location evidence="1">Membrane</location>
        <topology evidence="1">Multi-pass membrane protein</topology>
    </subcellularLocation>
</comment>
<keyword evidence="6" id="KW-0472">Membrane</keyword>
<evidence type="ECO:0000313" key="12">
    <source>
        <dbReference type="Proteomes" id="UP001341281"/>
    </source>
</evidence>
<dbReference type="GO" id="GO:0009535">
    <property type="term" value="C:chloroplast thylakoid membrane"/>
    <property type="evidence" value="ECO:0007669"/>
    <property type="project" value="TreeGrafter"/>
</dbReference>
<dbReference type="SUPFAM" id="SSF81340">
    <property type="entry name" value="Clc chloride channel"/>
    <property type="match status" value="1"/>
</dbReference>
<feature type="region of interest" description="Disordered" evidence="10">
    <location>
        <begin position="55"/>
        <end position="76"/>
    </location>
</feature>
<evidence type="ECO:0008006" key="13">
    <source>
        <dbReference type="Google" id="ProtNLM"/>
    </source>
</evidence>
<evidence type="ECO:0000256" key="10">
    <source>
        <dbReference type="SAM" id="MobiDB-lite"/>
    </source>
</evidence>
<name>A0AAQ3WPV6_PASNO</name>
<dbReference type="EMBL" id="CP144748">
    <property type="protein sequence ID" value="WVZ69130.1"/>
    <property type="molecule type" value="Genomic_DNA"/>
</dbReference>
<dbReference type="PANTHER" id="PTHR43427">
    <property type="entry name" value="CHLORIDE CHANNEL PROTEIN CLC-E"/>
    <property type="match status" value="1"/>
</dbReference>
<evidence type="ECO:0000256" key="2">
    <source>
        <dbReference type="ARBA" id="ARBA00022448"/>
    </source>
</evidence>
<dbReference type="Proteomes" id="UP001341281">
    <property type="component" value="Chromosome 04"/>
</dbReference>
<dbReference type="InterPro" id="IPR001807">
    <property type="entry name" value="ClC"/>
</dbReference>
<evidence type="ECO:0000256" key="5">
    <source>
        <dbReference type="ARBA" id="ARBA00023065"/>
    </source>
</evidence>
<keyword evidence="4" id="KW-1133">Transmembrane helix</keyword>
<keyword evidence="5" id="KW-0406">Ion transport</keyword>
<keyword evidence="2" id="KW-0813">Transport</keyword>
<evidence type="ECO:0000256" key="6">
    <source>
        <dbReference type="ARBA" id="ARBA00023136"/>
    </source>
</evidence>
<gene>
    <name evidence="11" type="ORF">U9M48_017966</name>
</gene>
<sequence length="301" mass="30721">MEPSAAPSSAARLVVLASPQSPPALLRLPGAGAGRCSVELARRGGGSARLRVVRRRAAPEEGTSGAPGDQAVEEAAEEPVAGRDLVTLAACLVGLLTGVSVVLFNLSVHEIRDIFWDGIPSRGASWLREEPIGEVWQRVIFVPVIGGVVVGGLNALRSSIKANSNGPVSKIKSAFRPFLKAVAASFTLGTGNSLGPEGPSVEIGSAIAKGFGNAFEWEGGKRLSLVAAGSAAGISSGFNAAVAGCFFAVESVLWPSTDSSLANSTPMVILSSVIASVISEIGLGSDPAFTVPEYDFRSPTG</sequence>
<dbReference type="InterPro" id="IPR014743">
    <property type="entry name" value="Cl-channel_core"/>
</dbReference>
<keyword evidence="8" id="KW-0868">Chloride</keyword>
<evidence type="ECO:0000256" key="9">
    <source>
        <dbReference type="ARBA" id="ARBA00023303"/>
    </source>
</evidence>
<dbReference type="AlphaFoldDB" id="A0AAQ3WPV6"/>
<dbReference type="Gene3D" id="1.10.3080.10">
    <property type="entry name" value="Clc chloride channel"/>
    <property type="match status" value="1"/>
</dbReference>
<dbReference type="InterPro" id="IPR050368">
    <property type="entry name" value="ClC-type_chloride_channel"/>
</dbReference>
<keyword evidence="3" id="KW-0812">Transmembrane</keyword>
<dbReference type="CDD" id="cd00400">
    <property type="entry name" value="Voltage_gated_ClC"/>
    <property type="match status" value="1"/>
</dbReference>
<evidence type="ECO:0000256" key="8">
    <source>
        <dbReference type="ARBA" id="ARBA00023214"/>
    </source>
</evidence>
<accession>A0AAQ3WPV6</accession>
<dbReference type="GO" id="GO:0005254">
    <property type="term" value="F:chloride channel activity"/>
    <property type="evidence" value="ECO:0007669"/>
    <property type="project" value="UniProtKB-KW"/>
</dbReference>
<evidence type="ECO:0000256" key="3">
    <source>
        <dbReference type="ARBA" id="ARBA00022692"/>
    </source>
</evidence>
<dbReference type="PANTHER" id="PTHR43427:SF6">
    <property type="entry name" value="CHLORIDE CHANNEL PROTEIN CLC-E"/>
    <property type="match status" value="1"/>
</dbReference>
<evidence type="ECO:0000313" key="11">
    <source>
        <dbReference type="EMBL" id="WVZ69130.1"/>
    </source>
</evidence>
<evidence type="ECO:0000256" key="7">
    <source>
        <dbReference type="ARBA" id="ARBA00023173"/>
    </source>
</evidence>
<reference evidence="11 12" key="1">
    <citation type="submission" date="2024-02" db="EMBL/GenBank/DDBJ databases">
        <title>High-quality chromosome-scale genome assembly of Pensacola bahiagrass (Paspalum notatum Flugge var. saurae).</title>
        <authorList>
            <person name="Vega J.M."/>
            <person name="Podio M."/>
            <person name="Orjuela J."/>
            <person name="Siena L.A."/>
            <person name="Pessino S.C."/>
            <person name="Combes M.C."/>
            <person name="Mariac C."/>
            <person name="Albertini E."/>
            <person name="Pupilli F."/>
            <person name="Ortiz J.P.A."/>
            <person name="Leblanc O."/>
        </authorList>
    </citation>
    <scope>NUCLEOTIDE SEQUENCE [LARGE SCALE GENOMIC DNA]</scope>
    <source>
        <strain evidence="11">R1</strain>
        <tissue evidence="11">Leaf</tissue>
    </source>
</reference>
<keyword evidence="9" id="KW-0407">Ion channel</keyword>
<dbReference type="PRINTS" id="PR00762">
    <property type="entry name" value="CLCHANNEL"/>
</dbReference>
<proteinExistence type="predicted"/>